<evidence type="ECO:0000313" key="12">
    <source>
        <dbReference type="Proteomes" id="UP001056012"/>
    </source>
</evidence>
<evidence type="ECO:0000256" key="2">
    <source>
        <dbReference type="ARBA" id="ARBA00005525"/>
    </source>
</evidence>
<dbReference type="Pfam" id="PF08240">
    <property type="entry name" value="ADH_N"/>
    <property type="match status" value="1"/>
</dbReference>
<dbReference type="GO" id="GO:0008270">
    <property type="term" value="F:zinc ion binding"/>
    <property type="evidence" value="ECO:0007669"/>
    <property type="project" value="InterPro"/>
</dbReference>
<keyword evidence="4 6" id="KW-0862">Zinc</keyword>
<dbReference type="InterPro" id="IPR036291">
    <property type="entry name" value="NAD(P)-bd_dom_sf"/>
</dbReference>
<keyword evidence="5" id="KW-0560">Oxidoreductase</keyword>
<comment type="similarity">
    <text evidence="6">Belongs to the zinc-containing alcohol dehydrogenase family.</text>
</comment>
<evidence type="ECO:0000256" key="1">
    <source>
        <dbReference type="ARBA" id="ARBA00001947"/>
    </source>
</evidence>
<dbReference type="InterPro" id="IPR000304">
    <property type="entry name" value="Pyrroline-COOH_reductase"/>
</dbReference>
<reference evidence="11" key="1">
    <citation type="submission" date="2021-12" db="EMBL/GenBank/DDBJ databases">
        <title>Curvularia clavata genome.</title>
        <authorList>
            <person name="Cao Y."/>
        </authorList>
    </citation>
    <scope>NUCLEOTIDE SEQUENCE</scope>
    <source>
        <strain evidence="11">Yc1106</strain>
    </source>
</reference>
<dbReference type="SUPFAM" id="SSF51735">
    <property type="entry name" value="NAD(P)-binding Rossmann-fold domains"/>
    <property type="match status" value="2"/>
</dbReference>
<dbReference type="Pfam" id="PF00107">
    <property type="entry name" value="ADH_zinc_N"/>
    <property type="match status" value="1"/>
</dbReference>
<dbReference type="Pfam" id="PF03807">
    <property type="entry name" value="F420_oxidored"/>
    <property type="match status" value="1"/>
</dbReference>
<evidence type="ECO:0000259" key="9">
    <source>
        <dbReference type="Pfam" id="PF08240"/>
    </source>
</evidence>
<name>A0A9Q9DS65_CURCL</name>
<dbReference type="PROSITE" id="PS00059">
    <property type="entry name" value="ADH_ZINC"/>
    <property type="match status" value="1"/>
</dbReference>
<protein>
    <submittedName>
        <fullName evidence="11">Alcohol dehydrogenase</fullName>
    </submittedName>
</protein>
<dbReference type="EMBL" id="CP089275">
    <property type="protein sequence ID" value="USP76434.1"/>
    <property type="molecule type" value="Genomic_DNA"/>
</dbReference>
<dbReference type="InterPro" id="IPR013149">
    <property type="entry name" value="ADH-like_C"/>
</dbReference>
<sequence>MAQQDTIGQQSLAFIGCGKICTPIVQRLLYAKFLDTHTLHITTRTAESKLRLSSILRASPTTNLQLHVLETASTIQAANTIVLGCKSSQYREILSTPGVRAALCGKTLISVLGGVTESDLCTALGGEEGEAQCDIVRALPNVAALVGESATLVSGGSASARQTACELFQHVGSVHEVPPEKIEAAAVVTASGPAFFAAVLQSVSLALVAKGFDEDSARMFAAASMRSTAKLAVTGQTPEYIIKQVATVGGSTEKGLRLLEELGVREGFGRAVNATFEAAKKLGAIKPAATVENGASVGVDLSGQAHVIPETMRAVVLKGVRQIEVEYRSVPMIVDDCDMIVKVQLSGLCGSDLHLYRGTEDGGSDLIMGHEFSGTVVKIGKKVHGFQVGDTVVSPFTISCGACFYCENGGVQAQYVRVPSADTTAFKSPPGIAPRNNILMADIFPFYAVRNGFSQLKPPQIRKCIVAVIGCGPVGLCAIAAAGTFHPNHLIAIDAVPSRLQNAASLGAEPKNYSTNEADLFEHVRCVTNGRGVDVVLELVGQKSALQLAYDLVRPGGVISSIGVHSAEFPFTASQVVPLSEAPKWYAKFERMEVQKVIFDAEK</sequence>
<organism evidence="11 12">
    <name type="scientific">Curvularia clavata</name>
    <dbReference type="NCBI Taxonomy" id="95742"/>
    <lineage>
        <taxon>Eukaryota</taxon>
        <taxon>Fungi</taxon>
        <taxon>Dikarya</taxon>
        <taxon>Ascomycota</taxon>
        <taxon>Pezizomycotina</taxon>
        <taxon>Dothideomycetes</taxon>
        <taxon>Pleosporomycetidae</taxon>
        <taxon>Pleosporales</taxon>
        <taxon>Pleosporineae</taxon>
        <taxon>Pleosporaceae</taxon>
        <taxon>Curvularia</taxon>
    </lineage>
</organism>
<dbReference type="InterPro" id="IPR053790">
    <property type="entry name" value="P5CR-like_CS"/>
</dbReference>
<dbReference type="Pfam" id="PF14748">
    <property type="entry name" value="P5CR_dimer"/>
    <property type="match status" value="1"/>
</dbReference>
<dbReference type="PANTHER" id="PTHR42813:SF2">
    <property type="entry name" value="DEHYDROGENASE, ZINC-CONTAINING, PUTATIVE (AFU_ORTHOLOGUE AFUA_2G02810)-RELATED"/>
    <property type="match status" value="1"/>
</dbReference>
<dbReference type="Gene3D" id="3.90.180.10">
    <property type="entry name" value="Medium-chain alcohol dehydrogenases, catalytic domain"/>
    <property type="match status" value="1"/>
</dbReference>
<evidence type="ECO:0000256" key="5">
    <source>
        <dbReference type="ARBA" id="ARBA00023002"/>
    </source>
</evidence>
<evidence type="ECO:0000256" key="3">
    <source>
        <dbReference type="ARBA" id="ARBA00022723"/>
    </source>
</evidence>
<evidence type="ECO:0000259" key="8">
    <source>
        <dbReference type="Pfam" id="PF03807"/>
    </source>
</evidence>
<dbReference type="InterPro" id="IPR013154">
    <property type="entry name" value="ADH-like_N"/>
</dbReference>
<keyword evidence="3 6" id="KW-0479">Metal-binding</keyword>
<dbReference type="HAMAP" id="MF_01925">
    <property type="entry name" value="P5C_reductase"/>
    <property type="match status" value="1"/>
</dbReference>
<dbReference type="PROSITE" id="PS00521">
    <property type="entry name" value="P5CR"/>
    <property type="match status" value="1"/>
</dbReference>
<feature type="domain" description="Pyrroline-5-carboxylate reductase dimerisation" evidence="10">
    <location>
        <begin position="180"/>
        <end position="282"/>
    </location>
</feature>
<gene>
    <name evidence="11" type="ORF">yc1106_03708</name>
</gene>
<dbReference type="Proteomes" id="UP001056012">
    <property type="component" value="Chromosome 2"/>
</dbReference>
<comment type="similarity">
    <text evidence="2">Belongs to the pyrroline-5-carboxylate reductase family.</text>
</comment>
<dbReference type="InterPro" id="IPR028939">
    <property type="entry name" value="P5C_Rdtase_cat_N"/>
</dbReference>
<dbReference type="SUPFAM" id="SSF48179">
    <property type="entry name" value="6-phosphogluconate dehydrogenase C-terminal domain-like"/>
    <property type="match status" value="1"/>
</dbReference>
<feature type="domain" description="Alcohol dehydrogenase-like C-terminal" evidence="7">
    <location>
        <begin position="473"/>
        <end position="577"/>
    </location>
</feature>
<proteinExistence type="inferred from homology"/>
<dbReference type="InterPro" id="IPR008927">
    <property type="entry name" value="6-PGluconate_DH-like_C_sf"/>
</dbReference>
<evidence type="ECO:0000256" key="4">
    <source>
        <dbReference type="ARBA" id="ARBA00022833"/>
    </source>
</evidence>
<dbReference type="PANTHER" id="PTHR42813">
    <property type="entry name" value="ZINC-TYPE ALCOHOL DEHYDROGENASE-LIKE"/>
    <property type="match status" value="1"/>
</dbReference>
<evidence type="ECO:0000313" key="11">
    <source>
        <dbReference type="EMBL" id="USP76434.1"/>
    </source>
</evidence>
<evidence type="ECO:0000256" key="6">
    <source>
        <dbReference type="RuleBase" id="RU361277"/>
    </source>
</evidence>
<dbReference type="OrthoDB" id="3941538at2759"/>
<dbReference type="AlphaFoldDB" id="A0A9Q9DS65"/>
<dbReference type="SUPFAM" id="SSF50129">
    <property type="entry name" value="GroES-like"/>
    <property type="match status" value="1"/>
</dbReference>
<dbReference type="Gene3D" id="1.10.3730.10">
    <property type="entry name" value="ProC C-terminal domain-like"/>
    <property type="match status" value="1"/>
</dbReference>
<evidence type="ECO:0000259" key="10">
    <source>
        <dbReference type="Pfam" id="PF14748"/>
    </source>
</evidence>
<accession>A0A9Q9DS65</accession>
<feature type="domain" description="Pyrroline-5-carboxylate reductase catalytic N-terminal" evidence="8">
    <location>
        <begin position="12"/>
        <end position="112"/>
    </location>
</feature>
<dbReference type="InterPro" id="IPR029036">
    <property type="entry name" value="P5CR_dimer"/>
</dbReference>
<dbReference type="Gene3D" id="3.40.50.720">
    <property type="entry name" value="NAD(P)-binding Rossmann-like Domain"/>
    <property type="match status" value="2"/>
</dbReference>
<feature type="domain" description="Alcohol dehydrogenase-like N-terminal" evidence="9">
    <location>
        <begin position="338"/>
        <end position="423"/>
    </location>
</feature>
<dbReference type="GO" id="GO:0004735">
    <property type="term" value="F:pyrroline-5-carboxylate reductase activity"/>
    <property type="evidence" value="ECO:0007669"/>
    <property type="project" value="InterPro"/>
</dbReference>
<dbReference type="VEuPathDB" id="FungiDB:yc1106_03708"/>
<dbReference type="InterPro" id="IPR002328">
    <property type="entry name" value="ADH_Zn_CS"/>
</dbReference>
<dbReference type="InterPro" id="IPR011032">
    <property type="entry name" value="GroES-like_sf"/>
</dbReference>
<comment type="cofactor">
    <cofactor evidence="1 6">
        <name>Zn(2+)</name>
        <dbReference type="ChEBI" id="CHEBI:29105"/>
    </cofactor>
</comment>
<evidence type="ECO:0000259" key="7">
    <source>
        <dbReference type="Pfam" id="PF00107"/>
    </source>
</evidence>
<keyword evidence="12" id="KW-1185">Reference proteome</keyword>